<dbReference type="Proteomes" id="UP001518989">
    <property type="component" value="Unassembled WGS sequence"/>
</dbReference>
<proteinExistence type="inferred from homology"/>
<dbReference type="InterPro" id="IPR005064">
    <property type="entry name" value="BUG"/>
</dbReference>
<dbReference type="CDD" id="cd13578">
    <property type="entry name" value="PBP2_Bug27"/>
    <property type="match status" value="1"/>
</dbReference>
<organism evidence="3 4">
    <name type="scientific">Roseomonas haemaphysalidis</name>
    <dbReference type="NCBI Taxonomy" id="2768162"/>
    <lineage>
        <taxon>Bacteria</taxon>
        <taxon>Pseudomonadati</taxon>
        <taxon>Pseudomonadota</taxon>
        <taxon>Alphaproteobacteria</taxon>
        <taxon>Acetobacterales</taxon>
        <taxon>Roseomonadaceae</taxon>
        <taxon>Roseomonas</taxon>
    </lineage>
</organism>
<dbReference type="Gene3D" id="3.40.190.10">
    <property type="entry name" value="Periplasmic binding protein-like II"/>
    <property type="match status" value="1"/>
</dbReference>
<evidence type="ECO:0000256" key="2">
    <source>
        <dbReference type="SAM" id="SignalP"/>
    </source>
</evidence>
<protein>
    <submittedName>
        <fullName evidence="3">Tripartite tricarboxylate transporter substrate binding protein</fullName>
    </submittedName>
</protein>
<dbReference type="Pfam" id="PF03401">
    <property type="entry name" value="TctC"/>
    <property type="match status" value="1"/>
</dbReference>
<feature type="signal peptide" evidence="2">
    <location>
        <begin position="1"/>
        <end position="28"/>
    </location>
</feature>
<keyword evidence="4" id="KW-1185">Reference proteome</keyword>
<evidence type="ECO:0000256" key="1">
    <source>
        <dbReference type="ARBA" id="ARBA00006987"/>
    </source>
</evidence>
<evidence type="ECO:0000313" key="3">
    <source>
        <dbReference type="EMBL" id="MBO1078019.1"/>
    </source>
</evidence>
<reference evidence="3 4" key="1">
    <citation type="submission" date="2020-09" db="EMBL/GenBank/DDBJ databases">
        <title>Roseomonas.</title>
        <authorList>
            <person name="Zhu W."/>
        </authorList>
    </citation>
    <scope>NUCLEOTIDE SEQUENCE [LARGE SCALE GENOMIC DNA]</scope>
    <source>
        <strain evidence="3 4">573</strain>
    </source>
</reference>
<feature type="chain" id="PRO_5045795292" evidence="2">
    <location>
        <begin position="29"/>
        <end position="329"/>
    </location>
</feature>
<dbReference type="RefSeq" id="WP_207415405.1">
    <property type="nucleotide sequence ID" value="NZ_CP061179.1"/>
</dbReference>
<accession>A0ABS3KKN8</accession>
<comment type="similarity">
    <text evidence="1">Belongs to the UPF0065 (bug) family.</text>
</comment>
<evidence type="ECO:0000313" key="4">
    <source>
        <dbReference type="Proteomes" id="UP001518989"/>
    </source>
</evidence>
<dbReference type="InterPro" id="IPR042100">
    <property type="entry name" value="Bug_dom1"/>
</dbReference>
<dbReference type="PANTHER" id="PTHR42928:SF5">
    <property type="entry name" value="BLR1237 PROTEIN"/>
    <property type="match status" value="1"/>
</dbReference>
<keyword evidence="2" id="KW-0732">Signal</keyword>
<gene>
    <name evidence="3" type="ORF">IAI61_03180</name>
</gene>
<comment type="caution">
    <text evidence="3">The sequence shown here is derived from an EMBL/GenBank/DDBJ whole genome shotgun (WGS) entry which is preliminary data.</text>
</comment>
<dbReference type="Gene3D" id="3.40.190.150">
    <property type="entry name" value="Bordetella uptake gene, domain 1"/>
    <property type="match status" value="1"/>
</dbReference>
<dbReference type="SUPFAM" id="SSF53850">
    <property type="entry name" value="Periplasmic binding protein-like II"/>
    <property type="match status" value="1"/>
</dbReference>
<sequence length="329" mass="34308">MPPSITRRGLGLLAAGALATPAITPALAQDAAWPTRPVRIVVPFGAGGSADIAARNVGEALTRELGQAFVVENRPGAGATIGTEAAARSAPDGYTLLMMSNTHTANETLLPNRPYVLMRDLAAAAAVNIAHHVLVVHPSLGVGSTAELIAKAKAAPGTIDYASSGPGTPYHIAGEVFRAMAGIEIQHIPFRSSGEARTALISGTVPMMFDAIPTMQPHVAGGRARALATTGPQRDPLMPELPTVAESGLPGFEASIWLGLMVPAHTPRAVVEKLNAATNAWLARDATRTAMAAQGAQPMPMSVAEFDAFLRKDVDTQRDYVRLARITVE</sequence>
<name>A0ABS3KKN8_9PROT</name>
<dbReference type="PANTHER" id="PTHR42928">
    <property type="entry name" value="TRICARBOXYLATE-BINDING PROTEIN"/>
    <property type="match status" value="1"/>
</dbReference>
<dbReference type="PIRSF" id="PIRSF017082">
    <property type="entry name" value="YflP"/>
    <property type="match status" value="1"/>
</dbReference>
<dbReference type="EMBL" id="JACTNG010000001">
    <property type="protein sequence ID" value="MBO1078019.1"/>
    <property type="molecule type" value="Genomic_DNA"/>
</dbReference>